<dbReference type="RefSeq" id="WP_012236771.1">
    <property type="nucleotide sequence ID" value="NC_010162.1"/>
</dbReference>
<feature type="region of interest" description="Disordered" evidence="5">
    <location>
        <begin position="281"/>
        <end position="333"/>
    </location>
</feature>
<dbReference type="NCBIfam" id="TIGR00128">
    <property type="entry name" value="fabD"/>
    <property type="match status" value="1"/>
</dbReference>
<dbReference type="eggNOG" id="COG0331">
    <property type="taxonomic scope" value="Bacteria"/>
</dbReference>
<dbReference type="STRING" id="448385.sce4138"/>
<evidence type="ECO:0000259" key="6">
    <source>
        <dbReference type="SMART" id="SM00827"/>
    </source>
</evidence>
<dbReference type="Pfam" id="PF00698">
    <property type="entry name" value="Acyl_transf_1"/>
    <property type="match status" value="1"/>
</dbReference>
<dbReference type="SUPFAM" id="SSF52151">
    <property type="entry name" value="FabD/lysophospholipase-like"/>
    <property type="match status" value="1"/>
</dbReference>
<feature type="compositionally biased region" description="Low complexity" evidence="5">
    <location>
        <begin position="286"/>
        <end position="333"/>
    </location>
</feature>
<name>A9EWA3_SORC5</name>
<evidence type="ECO:0000313" key="8">
    <source>
        <dbReference type="Proteomes" id="UP000002139"/>
    </source>
</evidence>
<dbReference type="EC" id="2.3.1.39" evidence="1"/>
<dbReference type="GO" id="GO:0005829">
    <property type="term" value="C:cytosol"/>
    <property type="evidence" value="ECO:0007669"/>
    <property type="project" value="TreeGrafter"/>
</dbReference>
<dbReference type="EMBL" id="AM746676">
    <property type="protein sequence ID" value="CAN94301.1"/>
    <property type="molecule type" value="Genomic_DNA"/>
</dbReference>
<dbReference type="GO" id="GO:0006633">
    <property type="term" value="P:fatty acid biosynthetic process"/>
    <property type="evidence" value="ECO:0007669"/>
    <property type="project" value="TreeGrafter"/>
</dbReference>
<dbReference type="Gene3D" id="3.40.366.10">
    <property type="entry name" value="Malonyl-Coenzyme A Acyl Carrier Protein, domain 2"/>
    <property type="match status" value="1"/>
</dbReference>
<sequence>MAVFVFPGQGAQRKGMGADLFDRFRRVIGAADEILGYSIKELCLENPDQRLNQTQYTQPALFTINALSYYQRLEDQGVRPAYLAGHSLGEYSALLAAGAFDFETGLLLVKKRGELMSKADKGGMAAVFGLREDDILEALQRHGLRRLHIANHNTPSQIVISGAAEEIQRAKPVFDGIAGARYVPLNVSGAFHSPLMAEAREEFAAYIARFDLRNPGIPVVSNVTARPYVDGRASQLLTEQITSSVQWTDSIRYLMGLGETDFKEIGPGNVLTKLVQQIKQEATPLSAPRPAGAGPEAERPSPVAERPSPAAERPSPAAERPSPVAERPSHAAPRAIAPAADVAEGSGVTAGSLGAASFRSDYRLRYACIAGSMRDGISSKELCVRMGKAGFMGFLGTAGMTLPAIESAVSFIERELGAGASYGVDLPSNPALPEVEEEMVDLYLRLGIRNVEASGYIQLTPALVRFRLKGLECGANGAILRKNRVLAKVSRPEIAQAFCSPAPARIVERLLAAGKISAAQAEMARRLPMADDLTVTADCAGSSDHGAAAVLLPTMIRLRDEAVKQHGYAQTIRIGAAGGIGTPEAALAAFVLGADYIVTGSINQCTVEAGTSDAVKDMLQGVHVQDTDYAPASDMFELGAKVQVLKKGVFFAARANKLYELYRHHGALEEIDEKTSTHVQQKYFKRSFQQVWEETRALLREKSPREIERAERDPKHRMALVFKWYLDHAFKLALRGDEGNKVDFQVYCSPALGAFNQWVTGTELESWRNRHADVIALRLMESTAALLAHVAQRYAPAHPYAAMNAA</sequence>
<dbReference type="Pfam" id="PF21607">
    <property type="entry name" value="FabD_helical_ins"/>
    <property type="match status" value="1"/>
</dbReference>
<dbReference type="InterPro" id="IPR050858">
    <property type="entry name" value="Mal-CoA-ACP_Trans/PKS_FabD"/>
</dbReference>
<dbReference type="InterPro" id="IPR014179">
    <property type="entry name" value="PfaD-like_TIM-barrel"/>
</dbReference>
<evidence type="ECO:0000256" key="2">
    <source>
        <dbReference type="ARBA" id="ARBA00022679"/>
    </source>
</evidence>
<keyword evidence="3 7" id="KW-0012">Acyltransferase</keyword>
<dbReference type="Gene3D" id="3.20.20.70">
    <property type="entry name" value="Aldolase class I"/>
    <property type="match status" value="1"/>
</dbReference>
<accession>A9EWA3</accession>
<feature type="domain" description="Malonyl-CoA:ACP transacylase (MAT)" evidence="6">
    <location>
        <begin position="5"/>
        <end position="377"/>
    </location>
</feature>
<dbReference type="SMART" id="SM00827">
    <property type="entry name" value="PKS_AT"/>
    <property type="match status" value="1"/>
</dbReference>
<dbReference type="InterPro" id="IPR004410">
    <property type="entry name" value="Malonyl_CoA-ACP_transAc_FabD"/>
</dbReference>
<organism evidence="7 8">
    <name type="scientific">Sorangium cellulosum (strain So ce56)</name>
    <name type="common">Polyangium cellulosum (strain So ce56)</name>
    <dbReference type="NCBI Taxonomy" id="448385"/>
    <lineage>
        <taxon>Bacteria</taxon>
        <taxon>Pseudomonadati</taxon>
        <taxon>Myxococcota</taxon>
        <taxon>Polyangia</taxon>
        <taxon>Polyangiales</taxon>
        <taxon>Polyangiaceae</taxon>
        <taxon>Sorangium</taxon>
    </lineage>
</organism>
<dbReference type="NCBIfam" id="TIGR02814">
    <property type="entry name" value="pfaD_fam"/>
    <property type="match status" value="1"/>
</dbReference>
<evidence type="ECO:0000256" key="5">
    <source>
        <dbReference type="SAM" id="MobiDB-lite"/>
    </source>
</evidence>
<dbReference type="Proteomes" id="UP000002139">
    <property type="component" value="Chromosome"/>
</dbReference>
<dbReference type="InterPro" id="IPR016035">
    <property type="entry name" value="Acyl_Trfase/lysoPLipase"/>
</dbReference>
<protein>
    <recommendedName>
        <fullName evidence="1">[acyl-carrier-protein] S-malonyltransferase</fullName>
        <ecNumber evidence="1">2.3.1.39</ecNumber>
    </recommendedName>
</protein>
<dbReference type="InterPro" id="IPR014043">
    <property type="entry name" value="Acyl_transferase_dom"/>
</dbReference>
<evidence type="ECO:0000256" key="1">
    <source>
        <dbReference type="ARBA" id="ARBA00013258"/>
    </source>
</evidence>
<evidence type="ECO:0000256" key="3">
    <source>
        <dbReference type="ARBA" id="ARBA00023315"/>
    </source>
</evidence>
<keyword evidence="8" id="KW-1185">Reference proteome</keyword>
<evidence type="ECO:0000256" key="4">
    <source>
        <dbReference type="ARBA" id="ARBA00048462"/>
    </source>
</evidence>
<gene>
    <name evidence="7" type="primary">chiA</name>
    <name evidence="7" type="ordered locus">sce4138</name>
</gene>
<comment type="catalytic activity">
    <reaction evidence="4">
        <text>holo-[ACP] + malonyl-CoA = malonyl-[ACP] + CoA</text>
        <dbReference type="Rhea" id="RHEA:41792"/>
        <dbReference type="Rhea" id="RHEA-COMP:9623"/>
        <dbReference type="Rhea" id="RHEA-COMP:9685"/>
        <dbReference type="ChEBI" id="CHEBI:57287"/>
        <dbReference type="ChEBI" id="CHEBI:57384"/>
        <dbReference type="ChEBI" id="CHEBI:64479"/>
        <dbReference type="ChEBI" id="CHEBI:78449"/>
        <dbReference type="EC" id="2.3.1.39"/>
    </reaction>
</comment>
<dbReference type="InterPro" id="IPR001227">
    <property type="entry name" value="Ac_transferase_dom_sf"/>
</dbReference>
<keyword evidence="2 7" id="KW-0808">Transferase</keyword>
<dbReference type="SUPFAM" id="SSF51412">
    <property type="entry name" value="Inosine monophosphate dehydrogenase (IMPDH)"/>
    <property type="match status" value="1"/>
</dbReference>
<dbReference type="Gene3D" id="3.30.70.250">
    <property type="entry name" value="Malonyl-CoA ACP transacylase, ACP-binding"/>
    <property type="match status" value="1"/>
</dbReference>
<dbReference type="HOGENOM" id="CLU_008708_0_0_7"/>
<dbReference type="PANTHER" id="PTHR42681">
    <property type="entry name" value="MALONYL-COA-ACYL CARRIER PROTEIN TRANSACYLASE, MITOCHONDRIAL"/>
    <property type="match status" value="1"/>
</dbReference>
<dbReference type="OrthoDB" id="9808564at2"/>
<dbReference type="AlphaFoldDB" id="A9EWA3"/>
<proteinExistence type="predicted"/>
<dbReference type="BioCyc" id="SCEL448385:SCE_RS21275-MONOMER"/>
<dbReference type="InterPro" id="IPR016036">
    <property type="entry name" value="Malonyl_transacylase_ACP-bd"/>
</dbReference>
<dbReference type="KEGG" id="scl:sce4138"/>
<dbReference type="InterPro" id="IPR013785">
    <property type="entry name" value="Aldolase_TIM"/>
</dbReference>
<dbReference type="CDD" id="cd04742">
    <property type="entry name" value="NPD_FabD"/>
    <property type="match status" value="1"/>
</dbReference>
<dbReference type="eggNOG" id="COG2070">
    <property type="taxonomic scope" value="Bacteria"/>
</dbReference>
<dbReference type="GO" id="GO:0004314">
    <property type="term" value="F:[acyl-carrier-protein] S-malonyltransferase activity"/>
    <property type="evidence" value="ECO:0007669"/>
    <property type="project" value="UniProtKB-EC"/>
</dbReference>
<evidence type="ECO:0000313" key="7">
    <source>
        <dbReference type="EMBL" id="CAN94301.1"/>
    </source>
</evidence>
<reference evidence="7 8" key="1">
    <citation type="journal article" date="2007" name="Nat. Biotechnol.">
        <title>Complete genome sequence of the myxobacterium Sorangium cellulosum.</title>
        <authorList>
            <person name="Schneiker S."/>
            <person name="Perlova O."/>
            <person name="Kaiser O."/>
            <person name="Gerth K."/>
            <person name="Alici A."/>
            <person name="Altmeyer M.O."/>
            <person name="Bartels D."/>
            <person name="Bekel T."/>
            <person name="Beyer S."/>
            <person name="Bode E."/>
            <person name="Bode H.B."/>
            <person name="Bolten C.J."/>
            <person name="Choudhuri J.V."/>
            <person name="Doss S."/>
            <person name="Elnakady Y.A."/>
            <person name="Frank B."/>
            <person name="Gaigalat L."/>
            <person name="Goesmann A."/>
            <person name="Groeger C."/>
            <person name="Gross F."/>
            <person name="Jelsbak L."/>
            <person name="Jelsbak L."/>
            <person name="Kalinowski J."/>
            <person name="Kegler C."/>
            <person name="Knauber T."/>
            <person name="Konietzny S."/>
            <person name="Kopp M."/>
            <person name="Krause L."/>
            <person name="Krug D."/>
            <person name="Linke B."/>
            <person name="Mahmud T."/>
            <person name="Martinez-Arias R."/>
            <person name="McHardy A.C."/>
            <person name="Merai M."/>
            <person name="Meyer F."/>
            <person name="Mormann S."/>
            <person name="Munoz-Dorado J."/>
            <person name="Perez J."/>
            <person name="Pradella S."/>
            <person name="Rachid S."/>
            <person name="Raddatz G."/>
            <person name="Rosenau F."/>
            <person name="Rueckert C."/>
            <person name="Sasse F."/>
            <person name="Scharfe M."/>
            <person name="Schuster S.C."/>
            <person name="Suen G."/>
            <person name="Treuner-Lange A."/>
            <person name="Velicer G.J."/>
            <person name="Vorholter F.-J."/>
            <person name="Weissman K.J."/>
            <person name="Welch R.D."/>
            <person name="Wenzel S.C."/>
            <person name="Whitworth D.E."/>
            <person name="Wilhelm S."/>
            <person name="Wittmann C."/>
            <person name="Bloecker H."/>
            <person name="Puehler A."/>
            <person name="Mueller R."/>
        </authorList>
    </citation>
    <scope>NUCLEOTIDE SEQUENCE [LARGE SCALE GENOMIC DNA]</scope>
    <source>
        <strain evidence="8">So ce56</strain>
    </source>
</reference>
<dbReference type="InterPro" id="IPR049489">
    <property type="entry name" value="FabD-like_helical_ins"/>
</dbReference>
<dbReference type="PANTHER" id="PTHR42681:SF1">
    <property type="entry name" value="MALONYL-COA-ACYL CARRIER PROTEIN TRANSACYLASE, MITOCHONDRIAL"/>
    <property type="match status" value="1"/>
</dbReference>
<dbReference type="SUPFAM" id="SSF55048">
    <property type="entry name" value="Probable ACP-binding domain of malonyl-CoA ACP transacylase"/>
    <property type="match status" value="1"/>
</dbReference>